<dbReference type="EMBL" id="SKBM01000001">
    <property type="protein sequence ID" value="TCZ66733.1"/>
    <property type="molecule type" value="Genomic_DNA"/>
</dbReference>
<keyword evidence="6 15" id="KW-1133">Transmembrane helix</keyword>
<keyword evidence="5 15" id="KW-0812">Transmembrane</keyword>
<organism evidence="17 18">
    <name type="scientific">Roseicella aquatilis</name>
    <dbReference type="NCBI Taxonomy" id="2527868"/>
    <lineage>
        <taxon>Bacteria</taxon>
        <taxon>Pseudomonadati</taxon>
        <taxon>Pseudomonadota</taxon>
        <taxon>Alphaproteobacteria</taxon>
        <taxon>Acetobacterales</taxon>
        <taxon>Roseomonadaceae</taxon>
        <taxon>Roseicella</taxon>
    </lineage>
</organism>
<evidence type="ECO:0000256" key="6">
    <source>
        <dbReference type="ARBA" id="ARBA00022989"/>
    </source>
</evidence>
<dbReference type="SUPFAM" id="SSF54534">
    <property type="entry name" value="FKBP-like"/>
    <property type="match status" value="1"/>
</dbReference>
<evidence type="ECO:0000259" key="16">
    <source>
        <dbReference type="PROSITE" id="PS50198"/>
    </source>
</evidence>
<dbReference type="InterPro" id="IPR052029">
    <property type="entry name" value="PpiD_chaperone"/>
</dbReference>
<dbReference type="PROSITE" id="PS50198">
    <property type="entry name" value="PPIC_PPIASE_2"/>
    <property type="match status" value="1"/>
</dbReference>
<dbReference type="RefSeq" id="WP_132283702.1">
    <property type="nucleotide sequence ID" value="NZ_SKBM01000001.1"/>
</dbReference>
<evidence type="ECO:0000256" key="3">
    <source>
        <dbReference type="ARBA" id="ARBA00022475"/>
    </source>
</evidence>
<evidence type="ECO:0000313" key="18">
    <source>
        <dbReference type="Proteomes" id="UP000295023"/>
    </source>
</evidence>
<keyword evidence="7 15" id="KW-0472">Membrane</keyword>
<comment type="caution">
    <text evidence="17">The sequence shown here is derived from an EMBL/GenBank/DDBJ whole genome shotgun (WGS) entry which is preliminary data.</text>
</comment>
<evidence type="ECO:0000256" key="9">
    <source>
        <dbReference type="ARBA" id="ARBA00030642"/>
    </source>
</evidence>
<dbReference type="InterPro" id="IPR000297">
    <property type="entry name" value="PPIase_PpiC"/>
</dbReference>
<dbReference type="Pfam" id="PF13145">
    <property type="entry name" value="Rotamase_2"/>
    <property type="match status" value="1"/>
</dbReference>
<dbReference type="PANTHER" id="PTHR47529:SF1">
    <property type="entry name" value="PERIPLASMIC CHAPERONE PPID"/>
    <property type="match status" value="1"/>
</dbReference>
<keyword evidence="14" id="KW-0413">Isomerase</keyword>
<evidence type="ECO:0000256" key="11">
    <source>
        <dbReference type="ARBA" id="ARBA00038408"/>
    </source>
</evidence>
<dbReference type="Proteomes" id="UP000295023">
    <property type="component" value="Unassembled WGS sequence"/>
</dbReference>
<keyword evidence="18" id="KW-1185">Reference proteome</keyword>
<keyword evidence="8" id="KW-0143">Chaperone</keyword>
<name>A0A4R4DZC1_9PROT</name>
<protein>
    <recommendedName>
        <fullName evidence="2">Parvulin-like PPIase</fullName>
    </recommendedName>
    <alternativeName>
        <fullName evidence="9">Peptidyl-prolyl cis-trans isomerase plp</fullName>
    </alternativeName>
    <alternativeName>
        <fullName evidence="12">Periplasmic chaperone PpiD</fullName>
    </alternativeName>
    <alternativeName>
        <fullName evidence="13">Periplasmic folding chaperone</fullName>
    </alternativeName>
    <alternativeName>
        <fullName evidence="10">Rotamase plp</fullName>
    </alternativeName>
</protein>
<dbReference type="Pfam" id="PF13624">
    <property type="entry name" value="SurA_N_3"/>
    <property type="match status" value="1"/>
</dbReference>
<evidence type="ECO:0000256" key="13">
    <source>
        <dbReference type="ARBA" id="ARBA00042775"/>
    </source>
</evidence>
<dbReference type="InterPro" id="IPR027304">
    <property type="entry name" value="Trigger_fact/SurA_dom_sf"/>
</dbReference>
<keyword evidence="14" id="KW-0697">Rotamase</keyword>
<comment type="subcellular location">
    <subcellularLocation>
        <location evidence="1">Cell inner membrane</location>
        <topology evidence="1">Single-pass type II membrane protein</topology>
        <orientation evidence="1">Periplasmic side</orientation>
    </subcellularLocation>
</comment>
<evidence type="ECO:0000256" key="14">
    <source>
        <dbReference type="PROSITE-ProRule" id="PRU00278"/>
    </source>
</evidence>
<evidence type="ECO:0000256" key="7">
    <source>
        <dbReference type="ARBA" id="ARBA00023136"/>
    </source>
</evidence>
<evidence type="ECO:0000256" key="12">
    <source>
        <dbReference type="ARBA" id="ARBA00040743"/>
    </source>
</evidence>
<dbReference type="Gene3D" id="1.10.4030.10">
    <property type="entry name" value="Porin chaperone SurA, peptide-binding domain"/>
    <property type="match status" value="1"/>
</dbReference>
<gene>
    <name evidence="17" type="ORF">EXY23_01080</name>
</gene>
<evidence type="ECO:0000256" key="10">
    <source>
        <dbReference type="ARBA" id="ARBA00031484"/>
    </source>
</evidence>
<evidence type="ECO:0000256" key="1">
    <source>
        <dbReference type="ARBA" id="ARBA00004382"/>
    </source>
</evidence>
<evidence type="ECO:0000313" key="17">
    <source>
        <dbReference type="EMBL" id="TCZ66733.1"/>
    </source>
</evidence>
<sequence>MLTALRRLAGTWVAKALFALLVLSFGVWGMGDMAKTLFAPDTSLARVAGQPITLEEGQAAMRREMQRLARQLGNQFENDPRIRRAVAEQSVDQLVIDRVLRAEVERLGLAVPDSAVRDFIFGIPAFRGPDGRFSQVAFQAWLRNADTSEQRFLDLVRADMARQQIAMAVRSGAAVPDAMARPLLRWLEERRGVTLVSLPLATAPEPAAPTEEQLRRFHENNPERFSSPEYRDATVAVLTADLLSREVEVSDADVAAAYEARRGQFGTPERRRLAQVLVPEEARAQEIAAAWSGGADIEQVTAQARAAGGEALELGEVERGGLPLPELAAAAFGAPAGGVTAPVQSPFGWHVFKVEAVTPGEERPLAEVADQLRRDIAMERAADIAFERANKIEDALAGGATLEEVAKQFAMGFASIRTDAEGLGQDGRPVALPVIEAARPALLKVVFATEKGAPPRLQEGEAGFVATEVKEIIPPALKPFESVEAEVREAWIADARRRAQEGRAAALLAATRDGKSLAAAAEAAGLGSREVGSVGRDPRAGAAVPPELLAPLFELKLHETTMARTRDGFAVAQVDEITPGDPDADKATLDRFKREAEQALAQDLDVQFLAALRGRSDVRLNPRMLDVLAQP</sequence>
<dbReference type="AlphaFoldDB" id="A0A4R4DZC1"/>
<dbReference type="InterPro" id="IPR046357">
    <property type="entry name" value="PPIase_dom_sf"/>
</dbReference>
<keyword evidence="4" id="KW-0997">Cell inner membrane</keyword>
<evidence type="ECO:0000256" key="15">
    <source>
        <dbReference type="SAM" id="Phobius"/>
    </source>
</evidence>
<dbReference type="OrthoDB" id="9768393at2"/>
<feature type="domain" description="PpiC" evidence="16">
    <location>
        <begin position="268"/>
        <end position="356"/>
    </location>
</feature>
<evidence type="ECO:0000256" key="2">
    <source>
        <dbReference type="ARBA" id="ARBA00018370"/>
    </source>
</evidence>
<feature type="transmembrane region" description="Helical" evidence="15">
    <location>
        <begin position="12"/>
        <end position="31"/>
    </location>
</feature>
<dbReference type="PANTHER" id="PTHR47529">
    <property type="entry name" value="PEPTIDYL-PROLYL CIS-TRANS ISOMERASE D"/>
    <property type="match status" value="1"/>
</dbReference>
<evidence type="ECO:0000256" key="4">
    <source>
        <dbReference type="ARBA" id="ARBA00022519"/>
    </source>
</evidence>
<evidence type="ECO:0000256" key="5">
    <source>
        <dbReference type="ARBA" id="ARBA00022692"/>
    </source>
</evidence>
<comment type="similarity">
    <text evidence="11">Belongs to the PpiD chaperone family.</text>
</comment>
<dbReference type="SUPFAM" id="SSF109998">
    <property type="entry name" value="Triger factor/SurA peptide-binding domain-like"/>
    <property type="match status" value="1"/>
</dbReference>
<proteinExistence type="inferred from homology"/>
<dbReference type="GO" id="GO:0005886">
    <property type="term" value="C:plasma membrane"/>
    <property type="evidence" value="ECO:0007669"/>
    <property type="project" value="UniProtKB-SubCell"/>
</dbReference>
<keyword evidence="3" id="KW-1003">Cell membrane</keyword>
<dbReference type="Gene3D" id="3.10.50.40">
    <property type="match status" value="1"/>
</dbReference>
<evidence type="ECO:0000256" key="8">
    <source>
        <dbReference type="ARBA" id="ARBA00023186"/>
    </source>
</evidence>
<accession>A0A4R4DZC1</accession>
<dbReference type="GO" id="GO:0003755">
    <property type="term" value="F:peptidyl-prolyl cis-trans isomerase activity"/>
    <property type="evidence" value="ECO:0007669"/>
    <property type="project" value="UniProtKB-KW"/>
</dbReference>
<reference evidence="17 18" key="1">
    <citation type="submission" date="2019-03" db="EMBL/GenBank/DDBJ databases">
        <title>Paracraurococcus aquatilis NE82 genome sequence.</title>
        <authorList>
            <person name="Zhao Y."/>
            <person name="Du Z."/>
        </authorList>
    </citation>
    <scope>NUCLEOTIDE SEQUENCE [LARGE SCALE GENOMIC DNA]</scope>
    <source>
        <strain evidence="17 18">NE82</strain>
    </source>
</reference>